<dbReference type="GO" id="GO:0008733">
    <property type="term" value="F:L-arabinose isomerase activity"/>
    <property type="evidence" value="ECO:0007669"/>
    <property type="project" value="UniProtKB-EC"/>
</dbReference>
<dbReference type="InterPro" id="IPR003762">
    <property type="entry name" value="Lara_isomerase"/>
</dbReference>
<keyword evidence="1" id="KW-0054">Arabinose catabolism</keyword>
<evidence type="ECO:0000256" key="1">
    <source>
        <dbReference type="ARBA" id="ARBA00022935"/>
    </source>
</evidence>
<dbReference type="EMBL" id="UGKR01000003">
    <property type="protein sequence ID" value="STS88284.1"/>
    <property type="molecule type" value="Genomic_DNA"/>
</dbReference>
<evidence type="ECO:0000256" key="2">
    <source>
        <dbReference type="ARBA" id="ARBA00023235"/>
    </source>
</evidence>
<sequence length="77" mass="8839">MANALWKAQPDLRTASEAWIIAGGAHHTVFSHALNLDDMRQFAELHNIELTVIDNDTRLPSFKDALRWNEVYYGSKR</sequence>
<evidence type="ECO:0000313" key="5">
    <source>
        <dbReference type="EMBL" id="STS88284.1"/>
    </source>
</evidence>
<keyword evidence="2 5" id="KW-0413">Isomerase</keyword>
<dbReference type="Pfam" id="PF11762">
    <property type="entry name" value="Arabinose_Iso_C"/>
    <property type="match status" value="1"/>
</dbReference>
<evidence type="ECO:0000256" key="3">
    <source>
        <dbReference type="ARBA" id="ARBA00023277"/>
    </source>
</evidence>
<evidence type="ECO:0000259" key="4">
    <source>
        <dbReference type="Pfam" id="PF11762"/>
    </source>
</evidence>
<evidence type="ECO:0000313" key="6">
    <source>
        <dbReference type="Proteomes" id="UP000254545"/>
    </source>
</evidence>
<dbReference type="EC" id="5.3.1.4" evidence="5"/>
<proteinExistence type="predicted"/>
<dbReference type="GO" id="GO:0019569">
    <property type="term" value="P:L-arabinose catabolic process to D-xylulose 5-phosphate"/>
    <property type="evidence" value="ECO:0007669"/>
    <property type="project" value="TreeGrafter"/>
</dbReference>
<dbReference type="InterPro" id="IPR024664">
    <property type="entry name" value="Ara_Isoase_C"/>
</dbReference>
<dbReference type="AlphaFoldDB" id="A0A7H4MD84"/>
<keyword evidence="3" id="KW-0119">Carbohydrate metabolism</keyword>
<dbReference type="PANTHER" id="PTHR38464">
    <property type="entry name" value="L-ARABINOSE ISOMERASE"/>
    <property type="match status" value="1"/>
</dbReference>
<gene>
    <name evidence="5" type="primary">araA_1</name>
    <name evidence="5" type="ORF">NCTC9177_02126</name>
</gene>
<dbReference type="Proteomes" id="UP000254545">
    <property type="component" value="Unassembled WGS sequence"/>
</dbReference>
<name>A0A7H4MD84_KLEVA</name>
<organism evidence="5 6">
    <name type="scientific">Klebsiella variicola</name>
    <dbReference type="NCBI Taxonomy" id="244366"/>
    <lineage>
        <taxon>Bacteria</taxon>
        <taxon>Pseudomonadati</taxon>
        <taxon>Pseudomonadota</taxon>
        <taxon>Gammaproteobacteria</taxon>
        <taxon>Enterobacterales</taxon>
        <taxon>Enterobacteriaceae</taxon>
        <taxon>Klebsiella/Raoultella group</taxon>
        <taxon>Klebsiella</taxon>
        <taxon>Klebsiella pneumoniae complex</taxon>
    </lineage>
</organism>
<dbReference type="InterPro" id="IPR004216">
    <property type="entry name" value="Fuc/Ara_isomerase_C"/>
</dbReference>
<comment type="caution">
    <text evidence="5">The sequence shown here is derived from an EMBL/GenBank/DDBJ whole genome shotgun (WGS) entry which is preliminary data.</text>
</comment>
<protein>
    <submittedName>
        <fullName evidence="5">L-arabinose isomerase</fullName>
        <ecNumber evidence="5">5.3.1.4</ecNumber>
    </submittedName>
</protein>
<accession>A0A7H4MD84</accession>
<dbReference type="GO" id="GO:0005829">
    <property type="term" value="C:cytosol"/>
    <property type="evidence" value="ECO:0007669"/>
    <property type="project" value="TreeGrafter"/>
</dbReference>
<dbReference type="SUPFAM" id="SSF50443">
    <property type="entry name" value="FucI/AraA C-terminal domain-like"/>
    <property type="match status" value="1"/>
</dbReference>
<dbReference type="PANTHER" id="PTHR38464:SF1">
    <property type="entry name" value="L-ARABINOSE ISOMERASE"/>
    <property type="match status" value="1"/>
</dbReference>
<reference evidence="5 6" key="1">
    <citation type="submission" date="2018-06" db="EMBL/GenBank/DDBJ databases">
        <authorList>
            <consortium name="Pathogen Informatics"/>
            <person name="Doyle S."/>
        </authorList>
    </citation>
    <scope>NUCLEOTIDE SEQUENCE [LARGE SCALE GENOMIC DNA]</scope>
    <source>
        <strain evidence="5 6">NCTC9177</strain>
    </source>
</reference>
<feature type="domain" description="L-arabinose isomerase C-terminal" evidence="4">
    <location>
        <begin position="1"/>
        <end position="49"/>
    </location>
</feature>